<dbReference type="Proteomes" id="UP000186698">
    <property type="component" value="Chromosome 5L"/>
</dbReference>
<evidence type="ECO:0000313" key="1">
    <source>
        <dbReference type="Proteomes" id="UP000186698"/>
    </source>
</evidence>
<dbReference type="CTD" id="121393791"/>
<dbReference type="AlphaFoldDB" id="A0A1L8G9V3"/>
<gene>
    <name evidence="2" type="primary">LOC121393791</name>
</gene>
<protein>
    <submittedName>
        <fullName evidence="2">Protein NCBP2AS2-like</fullName>
    </submittedName>
</protein>
<dbReference type="OrthoDB" id="5950777at2759"/>
<name>A0A1L8G9V3_XENLA</name>
<proteinExistence type="predicted"/>
<dbReference type="OMA" id="WIMYLIN"/>
<dbReference type="PANTHER" id="PTHR41161">
    <property type="entry name" value="PROTEIN NCBP2AS2"/>
    <property type="match status" value="1"/>
</dbReference>
<organism evidence="1 2">
    <name type="scientific">Xenopus laevis</name>
    <name type="common">African clawed frog</name>
    <dbReference type="NCBI Taxonomy" id="8355"/>
    <lineage>
        <taxon>Eukaryota</taxon>
        <taxon>Metazoa</taxon>
        <taxon>Chordata</taxon>
        <taxon>Craniata</taxon>
        <taxon>Vertebrata</taxon>
        <taxon>Euteleostomi</taxon>
        <taxon>Amphibia</taxon>
        <taxon>Batrachia</taxon>
        <taxon>Anura</taxon>
        <taxon>Pipoidea</taxon>
        <taxon>Pipidae</taxon>
        <taxon>Xenopodinae</taxon>
        <taxon>Xenopus</taxon>
        <taxon>Xenopus</taxon>
    </lineage>
</organism>
<reference evidence="2" key="1">
    <citation type="submission" date="2025-08" db="UniProtKB">
        <authorList>
            <consortium name="RefSeq"/>
        </authorList>
    </citation>
    <scope>IDENTIFICATION</scope>
    <source>
        <strain evidence="2">J_2021</strain>
        <tissue evidence="2">Erythrocytes</tissue>
    </source>
</reference>
<dbReference type="InterPro" id="IPR042407">
    <property type="entry name" value="NCBP2-AS2"/>
</dbReference>
<accession>A0A1L8G9V3</accession>
<dbReference type="KEGG" id="xla:121393791"/>
<keyword evidence="1" id="KW-1185">Reference proteome</keyword>
<sequence>MVLRRLLFTLLNNPQVIEKLSESRPIRRAAQITAFVVTKAQLSGQDAARRILRSDTVQQTRREAGTARDVWEVGRKMDRIKETFVKEIRTGMQDAKNQIKRGGGK</sequence>
<dbReference type="PANTHER" id="PTHR41161:SF1">
    <property type="entry name" value="PROTEIN NCBP2AS2"/>
    <property type="match status" value="1"/>
</dbReference>
<evidence type="ECO:0000313" key="2">
    <source>
        <dbReference type="RefSeq" id="XP_041419206.1"/>
    </source>
</evidence>
<dbReference type="PaxDb" id="8355-A0A1L8G9V3"/>
<dbReference type="GeneID" id="121393791"/>
<dbReference type="RefSeq" id="XP_041419206.1">
    <property type="nucleotide sequence ID" value="XM_041563272.1"/>
</dbReference>